<accession>A0A6G1L4L8</accession>
<organism evidence="1 2">
    <name type="scientific">Teratosphaeria nubilosa</name>
    <dbReference type="NCBI Taxonomy" id="161662"/>
    <lineage>
        <taxon>Eukaryota</taxon>
        <taxon>Fungi</taxon>
        <taxon>Dikarya</taxon>
        <taxon>Ascomycota</taxon>
        <taxon>Pezizomycotina</taxon>
        <taxon>Dothideomycetes</taxon>
        <taxon>Dothideomycetidae</taxon>
        <taxon>Mycosphaerellales</taxon>
        <taxon>Teratosphaeriaceae</taxon>
        <taxon>Teratosphaeria</taxon>
    </lineage>
</organism>
<reference evidence="1" key="1">
    <citation type="journal article" date="2020" name="Stud. Mycol.">
        <title>101 Dothideomycetes genomes: a test case for predicting lifestyles and emergence of pathogens.</title>
        <authorList>
            <person name="Haridas S."/>
            <person name="Albert R."/>
            <person name="Binder M."/>
            <person name="Bloem J."/>
            <person name="Labutti K."/>
            <person name="Salamov A."/>
            <person name="Andreopoulos B."/>
            <person name="Baker S."/>
            <person name="Barry K."/>
            <person name="Bills G."/>
            <person name="Bluhm B."/>
            <person name="Cannon C."/>
            <person name="Castanera R."/>
            <person name="Culley D."/>
            <person name="Daum C."/>
            <person name="Ezra D."/>
            <person name="Gonzalez J."/>
            <person name="Henrissat B."/>
            <person name="Kuo A."/>
            <person name="Liang C."/>
            <person name="Lipzen A."/>
            <person name="Lutzoni F."/>
            <person name="Magnuson J."/>
            <person name="Mondo S."/>
            <person name="Nolan M."/>
            <person name="Ohm R."/>
            <person name="Pangilinan J."/>
            <person name="Park H.-J."/>
            <person name="Ramirez L."/>
            <person name="Alfaro M."/>
            <person name="Sun H."/>
            <person name="Tritt A."/>
            <person name="Yoshinaga Y."/>
            <person name="Zwiers L.-H."/>
            <person name="Turgeon B."/>
            <person name="Goodwin S."/>
            <person name="Spatafora J."/>
            <person name="Crous P."/>
            <person name="Grigoriev I."/>
        </authorList>
    </citation>
    <scope>NUCLEOTIDE SEQUENCE</scope>
    <source>
        <strain evidence="1">CBS 116005</strain>
    </source>
</reference>
<evidence type="ECO:0000313" key="1">
    <source>
        <dbReference type="EMBL" id="KAF2767532.1"/>
    </source>
</evidence>
<proteinExistence type="predicted"/>
<protein>
    <submittedName>
        <fullName evidence="1">Uncharacterized protein</fullName>
    </submittedName>
</protein>
<gene>
    <name evidence="1" type="ORF">EJ03DRAFT_147243</name>
</gene>
<name>A0A6G1L4L8_9PEZI</name>
<sequence>MHVASQHVSGAQISIGLAQSILCTSDRSCTFSLSSWTSTRCLRAEAPCSNSAKPLDMAIFVRQHVGTLGFLSGATLRQLRPFSCQIRRTPASEQSRLAKTEKIVARGNGSPISPCLFVRFESGDQQLVSVSVARASCAITHLNRRKFEAKDPIAIFNVRHTL</sequence>
<keyword evidence="2" id="KW-1185">Reference proteome</keyword>
<dbReference type="AlphaFoldDB" id="A0A6G1L4L8"/>
<dbReference type="EMBL" id="ML995855">
    <property type="protein sequence ID" value="KAF2767532.1"/>
    <property type="molecule type" value="Genomic_DNA"/>
</dbReference>
<dbReference type="Proteomes" id="UP000799436">
    <property type="component" value="Unassembled WGS sequence"/>
</dbReference>
<evidence type="ECO:0000313" key="2">
    <source>
        <dbReference type="Proteomes" id="UP000799436"/>
    </source>
</evidence>